<dbReference type="PANTHER" id="PTHR12552:SF3">
    <property type="entry name" value="RHO GTPASE-ACTIVATING PROTEIN 42"/>
    <property type="match status" value="1"/>
</dbReference>
<dbReference type="GO" id="GO:0005096">
    <property type="term" value="F:GTPase activator activity"/>
    <property type="evidence" value="ECO:0007669"/>
    <property type="project" value="InterPro"/>
</dbReference>
<dbReference type="Proteomes" id="UP000677803">
    <property type="component" value="Unassembled WGS sequence"/>
</dbReference>
<accession>A0A8S4BQJ9</accession>
<keyword evidence="1" id="KW-0175">Coiled coil</keyword>
<evidence type="ECO:0000313" key="2">
    <source>
        <dbReference type="EMBL" id="CAG5999544.1"/>
    </source>
</evidence>
<dbReference type="EMBL" id="CAJRST010037777">
    <property type="protein sequence ID" value="CAG5999544.1"/>
    <property type="molecule type" value="Genomic_DNA"/>
</dbReference>
<gene>
    <name evidence="2" type="ORF">MMEN_LOCUS18129</name>
</gene>
<evidence type="ECO:0000256" key="1">
    <source>
        <dbReference type="SAM" id="Coils"/>
    </source>
</evidence>
<dbReference type="AlphaFoldDB" id="A0A8S4BQJ9"/>
<organism evidence="2 3">
    <name type="scientific">Menidia menidia</name>
    <name type="common">Atlantic silverside</name>
    <dbReference type="NCBI Taxonomy" id="238744"/>
    <lineage>
        <taxon>Eukaryota</taxon>
        <taxon>Metazoa</taxon>
        <taxon>Chordata</taxon>
        <taxon>Craniata</taxon>
        <taxon>Vertebrata</taxon>
        <taxon>Euteleostomi</taxon>
        <taxon>Actinopterygii</taxon>
        <taxon>Neopterygii</taxon>
        <taxon>Teleostei</taxon>
        <taxon>Neoteleostei</taxon>
        <taxon>Acanthomorphata</taxon>
        <taxon>Ovalentaria</taxon>
        <taxon>Atherinomorphae</taxon>
        <taxon>Atheriniformes</taxon>
        <taxon>Atherinopsidae</taxon>
        <taxon>Menidiinae</taxon>
        <taxon>Menidia</taxon>
    </lineage>
</organism>
<feature type="coiled-coil region" evidence="1">
    <location>
        <begin position="12"/>
        <end position="46"/>
    </location>
</feature>
<name>A0A8S4BQJ9_9TELE</name>
<keyword evidence="3" id="KW-1185">Reference proteome</keyword>
<protein>
    <submittedName>
        <fullName evidence="2">(Atlantic silverside) hypothetical protein</fullName>
    </submittedName>
</protein>
<sequence length="219" mass="24462">MEKCLSVCTDDIVLLQAKVETMSKELIKLENKCEDLESRSRRNNLRIVGVPEENILSPTDVSTLLMEAFELEKEPLVDRTHWTLAPKPNPNERPRAIVVRMHYYADWAKIPHSQGAAADKDAGARCRERAHGEKSLPRLSAAVQKFSQSLQEFQFECIGDAETDDEVNIGLSAAVQKFSQSLQEFQFECIGDAETDDEVNIGKFCSGGGISSSFVLRVN</sequence>
<dbReference type="PANTHER" id="PTHR12552">
    <property type="entry name" value="OLIGOPHRENIN 1"/>
    <property type="match status" value="1"/>
</dbReference>
<dbReference type="InterPro" id="IPR047234">
    <property type="entry name" value="GRAF_fam"/>
</dbReference>
<dbReference type="Gene3D" id="3.30.70.1820">
    <property type="entry name" value="L1 transposable element, RRM domain"/>
    <property type="match status" value="1"/>
</dbReference>
<reference evidence="2" key="1">
    <citation type="submission" date="2021-05" db="EMBL/GenBank/DDBJ databases">
        <authorList>
            <person name="Tigano A."/>
        </authorList>
    </citation>
    <scope>NUCLEOTIDE SEQUENCE</scope>
</reference>
<evidence type="ECO:0000313" key="3">
    <source>
        <dbReference type="Proteomes" id="UP000677803"/>
    </source>
</evidence>
<proteinExistence type="predicted"/>
<comment type="caution">
    <text evidence="2">The sequence shown here is derived from an EMBL/GenBank/DDBJ whole genome shotgun (WGS) entry which is preliminary data.</text>
</comment>
<dbReference type="OrthoDB" id="8861212at2759"/>